<gene>
    <name evidence="4" type="ORF">CIMG_02200</name>
</gene>
<keyword evidence="5" id="KW-1185">Reference proteome</keyword>
<dbReference type="OMA" id="AYSEPQT"/>
<dbReference type="KEGG" id="cim:CIMG_02200"/>
<dbReference type="PANTHER" id="PTHR12320">
    <property type="entry name" value="PROTEIN PHOSPHATASE 2C"/>
    <property type="match status" value="1"/>
</dbReference>
<comment type="catalytic activity">
    <reaction evidence="1">
        <text>O-phospho-L-threonyl-[protein] + H2O = L-threonyl-[protein] + phosphate</text>
        <dbReference type="Rhea" id="RHEA:47004"/>
        <dbReference type="Rhea" id="RHEA-COMP:11060"/>
        <dbReference type="Rhea" id="RHEA-COMP:11605"/>
        <dbReference type="ChEBI" id="CHEBI:15377"/>
        <dbReference type="ChEBI" id="CHEBI:30013"/>
        <dbReference type="ChEBI" id="CHEBI:43474"/>
        <dbReference type="ChEBI" id="CHEBI:61977"/>
        <dbReference type="EC" id="3.1.3.16"/>
    </reaction>
</comment>
<name>J3KKV4_COCIM</name>
<evidence type="ECO:0000313" key="4">
    <source>
        <dbReference type="EMBL" id="EAS36846.3"/>
    </source>
</evidence>
<feature type="compositionally biased region" description="Basic residues" evidence="2">
    <location>
        <begin position="347"/>
        <end position="369"/>
    </location>
</feature>
<organism evidence="4 5">
    <name type="scientific">Coccidioides immitis (strain RS)</name>
    <name type="common">Valley fever fungus</name>
    <dbReference type="NCBI Taxonomy" id="246410"/>
    <lineage>
        <taxon>Eukaryota</taxon>
        <taxon>Fungi</taxon>
        <taxon>Dikarya</taxon>
        <taxon>Ascomycota</taxon>
        <taxon>Pezizomycotina</taxon>
        <taxon>Eurotiomycetes</taxon>
        <taxon>Eurotiomycetidae</taxon>
        <taxon>Onygenales</taxon>
        <taxon>Onygenaceae</taxon>
        <taxon>Coccidioides</taxon>
    </lineage>
</organism>
<keyword evidence="1" id="KW-0464">Manganese</keyword>
<dbReference type="VEuPathDB" id="FungiDB:CIMG_02200"/>
<dbReference type="InterPro" id="IPR039123">
    <property type="entry name" value="PPTC7"/>
</dbReference>
<comment type="cofactor">
    <cofactor evidence="1">
        <name>Mn(2+)</name>
        <dbReference type="ChEBI" id="CHEBI:29035"/>
    </cofactor>
</comment>
<dbReference type="InParanoid" id="J3KKV4"/>
<comment type="similarity">
    <text evidence="1">Belongs to the PP2C family.</text>
</comment>
<dbReference type="Gene3D" id="3.60.40.10">
    <property type="entry name" value="PPM-type phosphatase domain"/>
    <property type="match status" value="1"/>
</dbReference>
<keyword evidence="1" id="KW-0460">Magnesium</keyword>
<keyword evidence="1" id="KW-0904">Protein phosphatase</keyword>
<dbReference type="RefSeq" id="XP_001248429.1">
    <property type="nucleotide sequence ID" value="XM_001248428.2"/>
</dbReference>
<protein>
    <recommendedName>
        <fullName evidence="1">Protein phosphatase</fullName>
        <ecNumber evidence="1">3.1.3.16</ecNumber>
    </recommendedName>
</protein>
<dbReference type="PANTHER" id="PTHR12320:SF1">
    <property type="entry name" value="PROTEIN PHOSPHATASE PTC7 HOMOLOG"/>
    <property type="match status" value="1"/>
</dbReference>
<feature type="domain" description="PPM-type phosphatase" evidence="3">
    <location>
        <begin position="102"/>
        <end position="444"/>
    </location>
</feature>
<dbReference type="SMART" id="SM00332">
    <property type="entry name" value="PP2Cc"/>
    <property type="match status" value="1"/>
</dbReference>
<evidence type="ECO:0000313" key="5">
    <source>
        <dbReference type="Proteomes" id="UP000001261"/>
    </source>
</evidence>
<comment type="cofactor">
    <cofactor evidence="1">
        <name>Mg(2+)</name>
        <dbReference type="ChEBI" id="CHEBI:18420"/>
    </cofactor>
</comment>
<dbReference type="GO" id="GO:0004722">
    <property type="term" value="F:protein serine/threonine phosphatase activity"/>
    <property type="evidence" value="ECO:0007669"/>
    <property type="project" value="UniProtKB-EC"/>
</dbReference>
<dbReference type="Proteomes" id="UP000001261">
    <property type="component" value="Unassembled WGS sequence"/>
</dbReference>
<keyword evidence="1" id="KW-0479">Metal-binding</keyword>
<sequence>MATVTVANSAPCLRGLATLARSLNSAGRIIPQWQPLACVVSSGRRLGDNRLFQSSSQASSRPRMSYRIAVSSSGKGRRFSPDRNVCSFDPETQDAIGLQQGRNYLERKLSRPDSGEDAFFVSKIDHHPNAFAFGVADGVGGWTQSGVDPADFSHSFCSYLAECALKWDASAHELRARALMQMGYERTLADRTIFAGSSTACIGVACEDGTVQLANLGDSGSVLFRLAAVHHYSTPQTHDFNTPYQLSVMPPLIRMQSAIFGGRQYEDLPQDANVTNYRLQHGDVLLLATDGVYDNLNNQDILTLVTGRMMATGAWNGTADMGIGVSDGLNALTQPAGLSSAFSSLKSRPHSHRSRHHPHHHHHHHHHQQHANPEQPSSAKAIDAHTRNHTLQALLAVTIAGEAKIASMDFRRDGPFAKESQRYRPWDHWRGGKPDDICVIVVIAVEEGRDVVD</sequence>
<dbReference type="OrthoDB" id="60843at2759"/>
<keyword evidence="1" id="KW-0378">Hydrolase</keyword>
<feature type="region of interest" description="Disordered" evidence="2">
    <location>
        <begin position="341"/>
        <end position="380"/>
    </location>
</feature>
<dbReference type="EMBL" id="GG704911">
    <property type="protein sequence ID" value="EAS36846.3"/>
    <property type="molecule type" value="Genomic_DNA"/>
</dbReference>
<dbReference type="Pfam" id="PF13672">
    <property type="entry name" value="PP2C_2"/>
    <property type="match status" value="1"/>
</dbReference>
<proteinExistence type="inferred from homology"/>
<dbReference type="InterPro" id="IPR001932">
    <property type="entry name" value="PPM-type_phosphatase-like_dom"/>
</dbReference>
<comment type="catalytic activity">
    <reaction evidence="1">
        <text>O-phospho-L-seryl-[protein] + H2O = L-seryl-[protein] + phosphate</text>
        <dbReference type="Rhea" id="RHEA:20629"/>
        <dbReference type="Rhea" id="RHEA-COMP:9863"/>
        <dbReference type="Rhea" id="RHEA-COMP:11604"/>
        <dbReference type="ChEBI" id="CHEBI:15377"/>
        <dbReference type="ChEBI" id="CHEBI:29999"/>
        <dbReference type="ChEBI" id="CHEBI:43474"/>
        <dbReference type="ChEBI" id="CHEBI:83421"/>
        <dbReference type="EC" id="3.1.3.16"/>
    </reaction>
</comment>
<dbReference type="SUPFAM" id="SSF81606">
    <property type="entry name" value="PP2C-like"/>
    <property type="match status" value="1"/>
</dbReference>
<dbReference type="PROSITE" id="PS51746">
    <property type="entry name" value="PPM_2"/>
    <property type="match status" value="1"/>
</dbReference>
<dbReference type="EC" id="3.1.3.16" evidence="1"/>
<evidence type="ECO:0000256" key="1">
    <source>
        <dbReference type="RuleBase" id="RU366020"/>
    </source>
</evidence>
<accession>J3KKV4</accession>
<reference evidence="5" key="1">
    <citation type="journal article" date="2009" name="Genome Res.">
        <title>Comparative genomic analyses of the human fungal pathogens Coccidioides and their relatives.</title>
        <authorList>
            <person name="Sharpton T.J."/>
            <person name="Stajich J.E."/>
            <person name="Rounsley S.D."/>
            <person name="Gardner M.J."/>
            <person name="Wortman J.R."/>
            <person name="Jordar V.S."/>
            <person name="Maiti R."/>
            <person name="Kodira C.D."/>
            <person name="Neafsey D.E."/>
            <person name="Zeng Q."/>
            <person name="Hung C.-Y."/>
            <person name="McMahan C."/>
            <person name="Muszewska A."/>
            <person name="Grynberg M."/>
            <person name="Mandel M.A."/>
            <person name="Kellner E.M."/>
            <person name="Barker B.M."/>
            <person name="Galgiani J.N."/>
            <person name="Orbach M.J."/>
            <person name="Kirkland T.N."/>
            <person name="Cole G.T."/>
            <person name="Henn M.R."/>
            <person name="Birren B.W."/>
            <person name="Taylor J.W."/>
        </authorList>
    </citation>
    <scope>NUCLEOTIDE SEQUENCE [LARGE SCALE GENOMIC DNA]</scope>
    <source>
        <strain evidence="5">RS</strain>
    </source>
</reference>
<dbReference type="GO" id="GO:0046872">
    <property type="term" value="F:metal ion binding"/>
    <property type="evidence" value="ECO:0007669"/>
    <property type="project" value="UniProtKB-UniRule"/>
</dbReference>
<dbReference type="AlphaFoldDB" id="J3KKV4"/>
<evidence type="ECO:0000259" key="3">
    <source>
        <dbReference type="PROSITE" id="PS51746"/>
    </source>
</evidence>
<dbReference type="GeneID" id="4567473"/>
<dbReference type="STRING" id="246410.J3KKV4"/>
<evidence type="ECO:0000256" key="2">
    <source>
        <dbReference type="SAM" id="MobiDB-lite"/>
    </source>
</evidence>
<dbReference type="FunCoup" id="J3KKV4">
    <property type="interactions" value="649"/>
</dbReference>
<dbReference type="InterPro" id="IPR036457">
    <property type="entry name" value="PPM-type-like_dom_sf"/>
</dbReference>
<reference evidence="5" key="2">
    <citation type="journal article" date="2010" name="Genome Res.">
        <title>Population genomic sequencing of Coccidioides fungi reveals recent hybridization and transposon control.</title>
        <authorList>
            <person name="Neafsey D.E."/>
            <person name="Barker B.M."/>
            <person name="Sharpton T.J."/>
            <person name="Stajich J.E."/>
            <person name="Park D.J."/>
            <person name="Whiston E."/>
            <person name="Hung C.-Y."/>
            <person name="McMahan C."/>
            <person name="White J."/>
            <person name="Sykes S."/>
            <person name="Heiman D."/>
            <person name="Young S."/>
            <person name="Zeng Q."/>
            <person name="Abouelleil A."/>
            <person name="Aftuck L."/>
            <person name="Bessette D."/>
            <person name="Brown A."/>
            <person name="FitzGerald M."/>
            <person name="Lui A."/>
            <person name="Macdonald J.P."/>
            <person name="Priest M."/>
            <person name="Orbach M.J."/>
            <person name="Galgiani J.N."/>
            <person name="Kirkland T.N."/>
            <person name="Cole G.T."/>
            <person name="Birren B.W."/>
            <person name="Henn M.R."/>
            <person name="Taylor J.W."/>
            <person name="Rounsley S.D."/>
        </authorList>
    </citation>
    <scope>GENOME REANNOTATION</scope>
    <source>
        <strain evidence="5">RS</strain>
    </source>
</reference>